<gene>
    <name evidence="2" type="ORF">BB934_44505</name>
</gene>
<geneLocation type="plasmid" evidence="2">
    <name>unnamed4</name>
</geneLocation>
<name>A0A1B2EZ73_9HYPH</name>
<accession>A0A1B2EZ73</accession>
<evidence type="ECO:0000256" key="1">
    <source>
        <dbReference type="SAM" id="MobiDB-lite"/>
    </source>
</evidence>
<protein>
    <submittedName>
        <fullName evidence="2">Uncharacterized protein</fullName>
    </submittedName>
</protein>
<sequence>MPPVLDFGGKVGTWLLVRQPMRAARSILGADGVVSMQHCPTRRRGVSPPALRPQVSQEGEVDPFDVERLIGWARGTSSSLAARAKFREESALYLLSGIANPRDSA</sequence>
<proteinExistence type="predicted"/>
<dbReference type="AlphaFoldDB" id="A0A1B2EZ73"/>
<dbReference type="KEGG" id="moc:BB934_44505"/>
<evidence type="ECO:0000313" key="2">
    <source>
        <dbReference type="EMBL" id="ANY85242.1"/>
    </source>
</evidence>
<feature type="region of interest" description="Disordered" evidence="1">
    <location>
        <begin position="39"/>
        <end position="58"/>
    </location>
</feature>
<keyword evidence="2" id="KW-0614">Plasmid</keyword>
<dbReference type="EMBL" id="CP016620">
    <property type="protein sequence ID" value="ANY85242.1"/>
    <property type="molecule type" value="Genomic_DNA"/>
</dbReference>
<organism evidence="2">
    <name type="scientific">Microvirga ossetica</name>
    <dbReference type="NCBI Taxonomy" id="1882682"/>
    <lineage>
        <taxon>Bacteria</taxon>
        <taxon>Pseudomonadati</taxon>
        <taxon>Pseudomonadota</taxon>
        <taxon>Alphaproteobacteria</taxon>
        <taxon>Hyphomicrobiales</taxon>
        <taxon>Methylobacteriaceae</taxon>
        <taxon>Microvirga</taxon>
    </lineage>
</organism>
<reference evidence="2" key="1">
    <citation type="submission" date="2016-07" db="EMBL/GenBank/DDBJ databases">
        <title>Microvirga ossetica sp. nov. a new species of rhizobia isolated from root nodules of the legume species Vicia alpestris Steven originated from North Ossetia region in the Caucasus.</title>
        <authorList>
            <person name="Safronova V.I."/>
            <person name="Kuznetsova I.G."/>
            <person name="Sazanova A.L."/>
            <person name="Belimov A."/>
            <person name="Andronov E."/>
            <person name="Osledkin Y.S."/>
            <person name="Onishchuk O.P."/>
            <person name="Kurchak O.N."/>
            <person name="Shaposhnikov A.I."/>
            <person name="Willems A."/>
            <person name="Tikhonovich I.A."/>
        </authorList>
    </citation>
    <scope>NUCLEOTIDE SEQUENCE [LARGE SCALE GENOMIC DNA]</scope>
    <source>
        <strain evidence="2">V5/3M</strain>
        <plasmid evidence="2">unnamed4</plasmid>
    </source>
</reference>